<dbReference type="AlphaFoldDB" id="A0A0U3B9I5"/>
<dbReference type="STRING" id="1526571.AT746_08715"/>
<gene>
    <name evidence="2" type="ORF">AT746_08715</name>
</gene>
<evidence type="ECO:0000313" key="2">
    <source>
        <dbReference type="EMBL" id="ALS98325.1"/>
    </source>
</evidence>
<dbReference type="KEGG" id="lal:AT746_08715"/>
<protein>
    <submittedName>
        <fullName evidence="2">Uncharacterized protein</fullName>
    </submittedName>
</protein>
<reference evidence="2 3" key="1">
    <citation type="submission" date="2015-12" db="EMBL/GenBank/DDBJ databases">
        <title>Complete genome of Lacimicrobium alkaliphilum KCTC 32984.</title>
        <authorList>
            <person name="Kim S.-G."/>
            <person name="Lee Y.-J."/>
        </authorList>
    </citation>
    <scope>NUCLEOTIDE SEQUENCE [LARGE SCALE GENOMIC DNA]</scope>
    <source>
        <strain evidence="2 3">YelD216</strain>
    </source>
</reference>
<evidence type="ECO:0000256" key="1">
    <source>
        <dbReference type="SAM" id="SignalP"/>
    </source>
</evidence>
<keyword evidence="1" id="KW-0732">Signal</keyword>
<feature type="signal peptide" evidence="1">
    <location>
        <begin position="1"/>
        <end position="18"/>
    </location>
</feature>
<dbReference type="Proteomes" id="UP000068447">
    <property type="component" value="Chromosome"/>
</dbReference>
<organism evidence="2 3">
    <name type="scientific">Lacimicrobium alkaliphilum</name>
    <dbReference type="NCBI Taxonomy" id="1526571"/>
    <lineage>
        <taxon>Bacteria</taxon>
        <taxon>Pseudomonadati</taxon>
        <taxon>Pseudomonadota</taxon>
        <taxon>Gammaproteobacteria</taxon>
        <taxon>Alteromonadales</taxon>
        <taxon>Alteromonadaceae</taxon>
        <taxon>Lacimicrobium</taxon>
    </lineage>
</organism>
<evidence type="ECO:0000313" key="3">
    <source>
        <dbReference type="Proteomes" id="UP000068447"/>
    </source>
</evidence>
<feature type="chain" id="PRO_5006836461" evidence="1">
    <location>
        <begin position="19"/>
        <end position="212"/>
    </location>
</feature>
<dbReference type="EMBL" id="CP013650">
    <property type="protein sequence ID" value="ALS98325.1"/>
    <property type="molecule type" value="Genomic_DNA"/>
</dbReference>
<dbReference type="RefSeq" id="WP_062479255.1">
    <property type="nucleotide sequence ID" value="NZ_CP013650.1"/>
</dbReference>
<name>A0A0U3B9I5_9ALTE</name>
<sequence length="212" mass="23628">MKYLILMFVTFISVNALANEKAEALKHIASFADSICGNLSHAGATSKVEFSGEAKAEFNNLLKKLADLGISGSGKYSASDFSGVPHASLAGALSDQRKCKREMAKLLKDDLLTEKIKSCRLRSHGIEYYKSTQEWSSESGYQKGGPSRASYCEAKRSEHAASYPNRVVSLISATTSHKTERNPFKQDYYNHFCSYKDEWDPIYKLKENKNCP</sequence>
<keyword evidence="3" id="KW-1185">Reference proteome</keyword>
<proteinExistence type="predicted"/>
<accession>A0A0U3B9I5</accession>